<gene>
    <name evidence="1" type="ORF">HB759_08210</name>
    <name evidence="2" type="ORF">HCA46_09295</name>
</gene>
<evidence type="ECO:0008006" key="5">
    <source>
        <dbReference type="Google" id="ProtNLM"/>
    </source>
</evidence>
<proteinExistence type="predicted"/>
<dbReference type="Proteomes" id="UP000547643">
    <property type="component" value="Unassembled WGS sequence"/>
</dbReference>
<organism evidence="1 3">
    <name type="scientific">Listeria booriae</name>
    <dbReference type="NCBI Taxonomy" id="1552123"/>
    <lineage>
        <taxon>Bacteria</taxon>
        <taxon>Bacillati</taxon>
        <taxon>Bacillota</taxon>
        <taxon>Bacilli</taxon>
        <taxon>Bacillales</taxon>
        <taxon>Listeriaceae</taxon>
        <taxon>Listeria</taxon>
    </lineage>
</organism>
<dbReference type="EMBL" id="JAAROL010000002">
    <property type="protein sequence ID" value="MBC1331919.1"/>
    <property type="molecule type" value="Genomic_DNA"/>
</dbReference>
<dbReference type="EMBL" id="JAARUV010000002">
    <property type="protein sequence ID" value="MBC1779031.1"/>
    <property type="molecule type" value="Genomic_DNA"/>
</dbReference>
<protein>
    <recommendedName>
        <fullName evidence="5">WXG100 family type VII secretion target</fullName>
    </recommendedName>
</protein>
<dbReference type="RefSeq" id="WP_036101435.1">
    <property type="nucleotide sequence ID" value="NZ_JAARNB010000003.1"/>
</dbReference>
<evidence type="ECO:0000313" key="2">
    <source>
        <dbReference type="EMBL" id="MBC1779031.1"/>
    </source>
</evidence>
<accession>A0A7X0WES2</accession>
<dbReference type="AlphaFoldDB" id="A0A7X0WES2"/>
<name>A0A7X0WES2_9LIST</name>
<comment type="caution">
    <text evidence="1">The sequence shown here is derived from an EMBL/GenBank/DDBJ whole genome shotgun (WGS) entry which is preliminary data.</text>
</comment>
<dbReference type="Proteomes" id="UP000532866">
    <property type="component" value="Unassembled WGS sequence"/>
</dbReference>
<evidence type="ECO:0000313" key="3">
    <source>
        <dbReference type="Proteomes" id="UP000532866"/>
    </source>
</evidence>
<evidence type="ECO:0000313" key="4">
    <source>
        <dbReference type="Proteomes" id="UP000547643"/>
    </source>
</evidence>
<evidence type="ECO:0000313" key="1">
    <source>
        <dbReference type="EMBL" id="MBC1331919.1"/>
    </source>
</evidence>
<reference evidence="3 4" key="1">
    <citation type="submission" date="2020-03" db="EMBL/GenBank/DDBJ databases">
        <title>Soil Listeria distribution.</title>
        <authorList>
            <person name="Liao J."/>
            <person name="Wiedmann M."/>
        </authorList>
    </citation>
    <scope>NUCLEOTIDE SEQUENCE [LARGE SCALE GENOMIC DNA]</scope>
    <source>
        <strain evidence="2 4">FSL L7-1017</strain>
        <strain evidence="1 3">FSL L7-1833</strain>
    </source>
</reference>
<sequence>MVDTSELKNINSIQDKFTSDKVKYNNARAAEALTKLKAAVKLIDDTIPSDLDRITAKESMWKGKSKTEYEELKSFYMRFRKDFNKSVTAYRDVADGADYLLNHVSEAKVLKEVSDA</sequence>